<feature type="region of interest" description="Disordered" evidence="1">
    <location>
        <begin position="1"/>
        <end position="173"/>
    </location>
</feature>
<evidence type="ECO:0000313" key="3">
    <source>
        <dbReference type="Proteomes" id="UP000244336"/>
    </source>
</evidence>
<dbReference type="Proteomes" id="UP000244336">
    <property type="component" value="Chromosome 2"/>
</dbReference>
<sequence>MPPRVPAARPRISGRSSTSEPELSPSAYAINTPTAETLRPQPVFLTRRHLCPRKGSRRERDRGEGTGGSAAADHDDSHRECRRRRQPPAGGADEPELRRCHSTKPEEPRPCTAPTSSPILPPSCCLPRLQPVRRKTGVGLNSEPTPRRPRQHCRPTQWRSGDGRWATGGDGDPVRDRAMANWQSGRGSQAIAETPISGKPATVILVSWRAGGRSLEAANGGGLDWATSRRLVFQIGRTASRRLVFLYVTWKLELQFGGLVGLWEVGFALSFRPA</sequence>
<accession>A0A2T7EQK5</accession>
<feature type="compositionally biased region" description="Low complexity" evidence="1">
    <location>
        <begin position="114"/>
        <end position="129"/>
    </location>
</feature>
<proteinExistence type="predicted"/>
<evidence type="ECO:0000256" key="1">
    <source>
        <dbReference type="SAM" id="MobiDB-lite"/>
    </source>
</evidence>
<protein>
    <submittedName>
        <fullName evidence="2">Uncharacterized protein</fullName>
    </submittedName>
</protein>
<dbReference type="Gramene" id="PUZ70112">
    <property type="protein sequence ID" value="PUZ70112"/>
    <property type="gene ID" value="GQ55_2G199400"/>
</dbReference>
<feature type="compositionally biased region" description="Basic residues" evidence="1">
    <location>
        <begin position="46"/>
        <end position="57"/>
    </location>
</feature>
<dbReference type="AlphaFoldDB" id="A0A2T7EQK5"/>
<name>A0A2T7EQK5_9POAL</name>
<feature type="compositionally biased region" description="Basic and acidic residues" evidence="1">
    <location>
        <begin position="95"/>
        <end position="109"/>
    </location>
</feature>
<dbReference type="EMBL" id="CM009750">
    <property type="protein sequence ID" value="PUZ70112.1"/>
    <property type="molecule type" value="Genomic_DNA"/>
</dbReference>
<keyword evidence="3" id="KW-1185">Reference proteome</keyword>
<evidence type="ECO:0000313" key="2">
    <source>
        <dbReference type="EMBL" id="PUZ70112.1"/>
    </source>
</evidence>
<organism evidence="2 3">
    <name type="scientific">Panicum hallii var. hallii</name>
    <dbReference type="NCBI Taxonomy" id="1504633"/>
    <lineage>
        <taxon>Eukaryota</taxon>
        <taxon>Viridiplantae</taxon>
        <taxon>Streptophyta</taxon>
        <taxon>Embryophyta</taxon>
        <taxon>Tracheophyta</taxon>
        <taxon>Spermatophyta</taxon>
        <taxon>Magnoliopsida</taxon>
        <taxon>Liliopsida</taxon>
        <taxon>Poales</taxon>
        <taxon>Poaceae</taxon>
        <taxon>PACMAD clade</taxon>
        <taxon>Panicoideae</taxon>
        <taxon>Panicodae</taxon>
        <taxon>Paniceae</taxon>
        <taxon>Panicinae</taxon>
        <taxon>Panicum</taxon>
        <taxon>Panicum sect. Panicum</taxon>
    </lineage>
</organism>
<reference evidence="2 3" key="1">
    <citation type="submission" date="2018-04" db="EMBL/GenBank/DDBJ databases">
        <title>WGS assembly of Panicum hallii var. hallii HAL2.</title>
        <authorList>
            <person name="Lovell J."/>
            <person name="Jenkins J."/>
            <person name="Lowry D."/>
            <person name="Mamidi S."/>
            <person name="Sreedasyam A."/>
            <person name="Weng X."/>
            <person name="Barry K."/>
            <person name="Bonette J."/>
            <person name="Campitelli B."/>
            <person name="Daum C."/>
            <person name="Gordon S."/>
            <person name="Gould B."/>
            <person name="Lipzen A."/>
            <person name="MacQueen A."/>
            <person name="Palacio-Mejia J."/>
            <person name="Plott C."/>
            <person name="Shakirov E."/>
            <person name="Shu S."/>
            <person name="Yoshinaga Y."/>
            <person name="Zane M."/>
            <person name="Rokhsar D."/>
            <person name="Grimwood J."/>
            <person name="Schmutz J."/>
            <person name="Juenger T."/>
        </authorList>
    </citation>
    <scope>NUCLEOTIDE SEQUENCE [LARGE SCALE GENOMIC DNA]</scope>
    <source>
        <strain evidence="3">cv. HAL2</strain>
    </source>
</reference>
<gene>
    <name evidence="2" type="ORF">GQ55_2G199400</name>
</gene>